<accession>A0A1A9I0N8</accession>
<name>A0A1A9I0N8_9BACT</name>
<keyword evidence="1" id="KW-0812">Transmembrane</keyword>
<evidence type="ECO:0000313" key="3">
    <source>
        <dbReference type="Proteomes" id="UP000077667"/>
    </source>
</evidence>
<keyword evidence="3" id="KW-1185">Reference proteome</keyword>
<gene>
    <name evidence="2" type="ORF">A8C56_09505</name>
</gene>
<evidence type="ECO:0000313" key="2">
    <source>
        <dbReference type="EMBL" id="ANH81186.1"/>
    </source>
</evidence>
<dbReference type="OrthoDB" id="1444551at2"/>
<dbReference type="EMBL" id="CP015772">
    <property type="protein sequence ID" value="ANH81186.1"/>
    <property type="molecule type" value="Genomic_DNA"/>
</dbReference>
<keyword evidence="1" id="KW-0472">Membrane</keyword>
<evidence type="ECO:0000256" key="1">
    <source>
        <dbReference type="SAM" id="Phobius"/>
    </source>
</evidence>
<protein>
    <submittedName>
        <fullName evidence="2">Uncharacterized protein</fullName>
    </submittedName>
</protein>
<proteinExistence type="predicted"/>
<keyword evidence="1" id="KW-1133">Transmembrane helix</keyword>
<feature type="transmembrane region" description="Helical" evidence="1">
    <location>
        <begin position="12"/>
        <end position="29"/>
    </location>
</feature>
<dbReference type="RefSeq" id="WP_067755007.1">
    <property type="nucleotide sequence ID" value="NZ_CP015772.1"/>
</dbReference>
<dbReference type="Proteomes" id="UP000077667">
    <property type="component" value="Chromosome"/>
</dbReference>
<dbReference type="KEGG" id="nia:A8C56_09505"/>
<sequence length="141" mass="16255">MESAAADIIKFSIGTFLVIGGWAAAHYFTNRRDRIAKRRDISLDHLIKAYRVLAEEISHRENVENRQLESIITDIQLFGSEEQIMLAHQLAKDAAQNRHFELDPLINSLRKDLRKKLGLSDIKGNVIWLRFQNSSINTQKK</sequence>
<reference evidence="2 3" key="1">
    <citation type="submission" date="2016-05" db="EMBL/GenBank/DDBJ databases">
        <title>Niabella ginsenosidivorans BS26 whole genome sequencing.</title>
        <authorList>
            <person name="Im W.T."/>
            <person name="Siddiqi M.Z."/>
        </authorList>
    </citation>
    <scope>NUCLEOTIDE SEQUENCE [LARGE SCALE GENOMIC DNA]</scope>
    <source>
        <strain evidence="2 3">BS26</strain>
    </source>
</reference>
<organism evidence="2 3">
    <name type="scientific">Niabella ginsenosidivorans</name>
    <dbReference type="NCBI Taxonomy" id="1176587"/>
    <lineage>
        <taxon>Bacteria</taxon>
        <taxon>Pseudomonadati</taxon>
        <taxon>Bacteroidota</taxon>
        <taxon>Chitinophagia</taxon>
        <taxon>Chitinophagales</taxon>
        <taxon>Chitinophagaceae</taxon>
        <taxon>Niabella</taxon>
    </lineage>
</organism>
<dbReference type="AlphaFoldDB" id="A0A1A9I0N8"/>
<dbReference type="STRING" id="1176587.A8C56_09505"/>